<protein>
    <recommendedName>
        <fullName evidence="4">Dihydrodipicolinate synthase</fullName>
    </recommendedName>
</protein>
<dbReference type="PANTHER" id="PTHR12128:SF66">
    <property type="entry name" value="4-HYDROXY-2-OXOGLUTARATE ALDOLASE, MITOCHONDRIAL"/>
    <property type="match status" value="1"/>
</dbReference>
<dbReference type="PRINTS" id="PR00146">
    <property type="entry name" value="DHPICSNTHASE"/>
</dbReference>
<dbReference type="OrthoDB" id="191315at2759"/>
<accession>A0A9P7S5R0</accession>
<reference evidence="2" key="1">
    <citation type="journal article" date="2021" name="Genome Biol. Evol.">
        <title>The assembled and annotated genome of the fairy-ring fungus Marasmius oreades.</title>
        <authorList>
            <person name="Hiltunen M."/>
            <person name="Ament-Velasquez S.L."/>
            <person name="Johannesson H."/>
        </authorList>
    </citation>
    <scope>NUCLEOTIDE SEQUENCE</scope>
    <source>
        <strain evidence="2">03SP1</strain>
    </source>
</reference>
<dbReference type="RefSeq" id="XP_043012057.1">
    <property type="nucleotide sequence ID" value="XM_043150966.1"/>
</dbReference>
<dbReference type="Pfam" id="PF00701">
    <property type="entry name" value="DHDPS"/>
    <property type="match status" value="1"/>
</dbReference>
<evidence type="ECO:0008006" key="4">
    <source>
        <dbReference type="Google" id="ProtNLM"/>
    </source>
</evidence>
<sequence>MCCLTFSPQYFRQGSPPGNLQRVYPARFRCAQAVRHANSAQHYLKAAIQSLRVNMPKPLTPGIFVPLPCFFDDNEELDIKTFKKHVIYTAQAGIKPVVSGSMGEAVHLTHDERANLVRATREALDSVGLLDLPIIAGAGASSTRETIAFAKEAAEAGADQVIVIPPGYYVGSLKEDSHAAVKQYFIDVAAASPVPVLMYNFPGVTGGIDMDSDLINEVAKSAPNICGIKLTCGAVGKLTRVTALTNSSSFATEYPRKDSSAPFIVLDGFVDILYPSFAGGAGGSITGVANFAPRVCMRLWELCNADPSKEAIKETQELQGLVSRADWDAANTGVSGTKYLLSKLFRYNARPRRPLLPTSETKGSQLWQQSSIVEILALEKKLAEAAH</sequence>
<dbReference type="InterPro" id="IPR002220">
    <property type="entry name" value="DapA-like"/>
</dbReference>
<keyword evidence="3" id="KW-1185">Reference proteome</keyword>
<evidence type="ECO:0000313" key="3">
    <source>
        <dbReference type="Proteomes" id="UP001049176"/>
    </source>
</evidence>
<dbReference type="Gene3D" id="3.20.20.70">
    <property type="entry name" value="Aldolase class I"/>
    <property type="match status" value="1"/>
</dbReference>
<comment type="caution">
    <text evidence="2">The sequence shown here is derived from an EMBL/GenBank/DDBJ whole genome shotgun (WGS) entry which is preliminary data.</text>
</comment>
<dbReference type="EMBL" id="CM032183">
    <property type="protein sequence ID" value="KAG7095587.1"/>
    <property type="molecule type" value="Genomic_DNA"/>
</dbReference>
<dbReference type="PANTHER" id="PTHR12128">
    <property type="entry name" value="DIHYDRODIPICOLINATE SYNTHASE"/>
    <property type="match status" value="1"/>
</dbReference>
<dbReference type="InterPro" id="IPR013785">
    <property type="entry name" value="Aldolase_TIM"/>
</dbReference>
<keyword evidence="1" id="KW-0456">Lyase</keyword>
<dbReference type="GeneID" id="66075393"/>
<dbReference type="SUPFAM" id="SSF51569">
    <property type="entry name" value="Aldolase"/>
    <property type="match status" value="1"/>
</dbReference>
<gene>
    <name evidence="2" type="ORF">E1B28_006317</name>
</gene>
<dbReference type="SMART" id="SM01130">
    <property type="entry name" value="DHDPS"/>
    <property type="match status" value="1"/>
</dbReference>
<organism evidence="2 3">
    <name type="scientific">Marasmius oreades</name>
    <name type="common">fairy-ring Marasmius</name>
    <dbReference type="NCBI Taxonomy" id="181124"/>
    <lineage>
        <taxon>Eukaryota</taxon>
        <taxon>Fungi</taxon>
        <taxon>Dikarya</taxon>
        <taxon>Basidiomycota</taxon>
        <taxon>Agaricomycotina</taxon>
        <taxon>Agaricomycetes</taxon>
        <taxon>Agaricomycetidae</taxon>
        <taxon>Agaricales</taxon>
        <taxon>Marasmiineae</taxon>
        <taxon>Marasmiaceae</taxon>
        <taxon>Marasmius</taxon>
    </lineage>
</organism>
<dbReference type="CDD" id="cd00408">
    <property type="entry name" value="DHDPS-like"/>
    <property type="match status" value="1"/>
</dbReference>
<dbReference type="Proteomes" id="UP001049176">
    <property type="component" value="Chromosome 3"/>
</dbReference>
<evidence type="ECO:0000313" key="2">
    <source>
        <dbReference type="EMBL" id="KAG7095587.1"/>
    </source>
</evidence>
<name>A0A9P7S5R0_9AGAR</name>
<dbReference type="AlphaFoldDB" id="A0A9P7S5R0"/>
<dbReference type="GO" id="GO:0008840">
    <property type="term" value="F:4-hydroxy-tetrahydrodipicolinate synthase activity"/>
    <property type="evidence" value="ECO:0007669"/>
    <property type="project" value="TreeGrafter"/>
</dbReference>
<proteinExistence type="predicted"/>
<evidence type="ECO:0000256" key="1">
    <source>
        <dbReference type="ARBA" id="ARBA00023239"/>
    </source>
</evidence>